<evidence type="ECO:0000313" key="1">
    <source>
        <dbReference type="EMBL" id="NKY88171.1"/>
    </source>
</evidence>
<organism evidence="1 2">
    <name type="scientific">Nocardia veterana</name>
    <dbReference type="NCBI Taxonomy" id="132249"/>
    <lineage>
        <taxon>Bacteria</taxon>
        <taxon>Bacillati</taxon>
        <taxon>Actinomycetota</taxon>
        <taxon>Actinomycetes</taxon>
        <taxon>Mycobacteriales</taxon>
        <taxon>Nocardiaceae</taxon>
        <taxon>Nocardia</taxon>
    </lineage>
</organism>
<dbReference type="RefSeq" id="WP_040724091.1">
    <property type="nucleotide sequence ID" value="NZ_CAWPHS010000019.1"/>
</dbReference>
<comment type="caution">
    <text evidence="1">The sequence shown here is derived from an EMBL/GenBank/DDBJ whole genome shotgun (WGS) entry which is preliminary data.</text>
</comment>
<dbReference type="EMBL" id="JAAXPE010000026">
    <property type="protein sequence ID" value="NKY88171.1"/>
    <property type="molecule type" value="Genomic_DNA"/>
</dbReference>
<protein>
    <submittedName>
        <fullName evidence="1">Uncharacterized protein</fullName>
    </submittedName>
</protein>
<dbReference type="AlphaFoldDB" id="A0A7X6M1S9"/>
<accession>A0A7X6M1S9</accession>
<proteinExistence type="predicted"/>
<name>A0A7X6M1S9_9NOCA</name>
<reference evidence="1 2" key="1">
    <citation type="submission" date="2020-04" db="EMBL/GenBank/DDBJ databases">
        <title>MicrobeNet Type strains.</title>
        <authorList>
            <person name="Nicholson A.C."/>
        </authorList>
    </citation>
    <scope>NUCLEOTIDE SEQUENCE [LARGE SCALE GENOMIC DNA]</scope>
    <source>
        <strain evidence="1 2">DSM 44445</strain>
    </source>
</reference>
<keyword evidence="2" id="KW-1185">Reference proteome</keyword>
<dbReference type="Proteomes" id="UP000523447">
    <property type="component" value="Unassembled WGS sequence"/>
</dbReference>
<sequence>MFTMETATKYVIGMVESGGSAQADDFDVPGIVATLHSLVEDWDFDTIDRGTFWAVVAGHLC</sequence>
<gene>
    <name evidence="1" type="ORF">HGA07_21430</name>
</gene>
<evidence type="ECO:0000313" key="2">
    <source>
        <dbReference type="Proteomes" id="UP000523447"/>
    </source>
</evidence>